<gene>
    <name evidence="3" type="ORF">HMPREF3185_00157</name>
</gene>
<keyword evidence="4" id="KW-1185">Reference proteome</keyword>
<proteinExistence type="predicted"/>
<protein>
    <recommendedName>
        <fullName evidence="2">Smr domain-containing protein</fullName>
    </recommendedName>
</protein>
<organism evidence="3 4">
    <name type="scientific">Porphyromonas somerae</name>
    <dbReference type="NCBI Taxonomy" id="322095"/>
    <lineage>
        <taxon>Bacteria</taxon>
        <taxon>Pseudomonadati</taxon>
        <taxon>Bacteroidota</taxon>
        <taxon>Bacteroidia</taxon>
        <taxon>Bacteroidales</taxon>
        <taxon>Porphyromonadaceae</taxon>
        <taxon>Porphyromonas</taxon>
    </lineage>
</organism>
<dbReference type="SUPFAM" id="SSF158949">
    <property type="entry name" value="Smr-associated domain-like"/>
    <property type="match status" value="1"/>
</dbReference>
<dbReference type="AlphaFoldDB" id="A0A134BF40"/>
<dbReference type="InterPro" id="IPR036063">
    <property type="entry name" value="Smr_dom_sf"/>
</dbReference>
<reference evidence="4" key="1">
    <citation type="submission" date="2016-01" db="EMBL/GenBank/DDBJ databases">
        <authorList>
            <person name="Mitreva M."/>
            <person name="Pepin K.H."/>
            <person name="Mihindukulasuriya K.A."/>
            <person name="Fulton R."/>
            <person name="Fronick C."/>
            <person name="O'Laughlin M."/>
            <person name="Miner T."/>
            <person name="Herter B."/>
            <person name="Rosa B.A."/>
            <person name="Cordes M."/>
            <person name="Tomlinson C."/>
            <person name="Wollam A."/>
            <person name="Palsikar V.B."/>
            <person name="Mardis E.R."/>
            <person name="Wilson R.K."/>
        </authorList>
    </citation>
    <scope>NUCLEOTIDE SEQUENCE [LARGE SCALE GENOMIC DNA]</scope>
    <source>
        <strain evidence="4">KA00683</strain>
    </source>
</reference>
<dbReference type="OrthoDB" id="1524810at2"/>
<dbReference type="InterPro" id="IPR002625">
    <property type="entry name" value="Smr_dom"/>
</dbReference>
<name>A0A134BF40_9PORP</name>
<dbReference type="Gene3D" id="3.30.1370.110">
    <property type="match status" value="1"/>
</dbReference>
<feature type="region of interest" description="Disordered" evidence="1">
    <location>
        <begin position="252"/>
        <end position="274"/>
    </location>
</feature>
<dbReference type="InterPro" id="IPR018598">
    <property type="entry name" value="DUF2027"/>
</dbReference>
<evidence type="ECO:0000313" key="3">
    <source>
        <dbReference type="EMBL" id="KXB78509.1"/>
    </source>
</evidence>
<feature type="region of interest" description="Disordered" evidence="1">
    <location>
        <begin position="72"/>
        <end position="100"/>
    </location>
</feature>
<comment type="caution">
    <text evidence="3">The sequence shown here is derived from an EMBL/GenBank/DDBJ whole genome shotgun (WGS) entry which is preliminary data.</text>
</comment>
<feature type="domain" description="Smr" evidence="2">
    <location>
        <begin position="315"/>
        <end position="367"/>
    </location>
</feature>
<accession>A0A134BF40</accession>
<dbReference type="InterPro" id="IPR036781">
    <property type="entry name" value="Smr_assoc-like_sf"/>
</dbReference>
<dbReference type="RefSeq" id="WP_060934784.1">
    <property type="nucleotide sequence ID" value="NZ_KQ960411.1"/>
</dbReference>
<sequence>MHNPNNVQVGSQVRFLNTVGGGRVARITADTAWVEDADGFEIPTPLKDCVVVEAGDTFIPEIRPPKIIQEKLRQGRTEPAAPAPSEVRRPVAPAPRPARPLRAGEDELTVQLAFLPQDRAKLGLTNYEAYLVNYSGFTLYYVYLSAVGTGYKVRSTGTIEPHGDAFLEEFAPADLNDLEQLAIQILPFHDGGITKLQNPLSVRLKLDVTKFFKLHSFRPNDYFTDDALMLPIVERGAEQAQPEVDASALASALQTKKEDKKPAPKAAPSAPRRDEPLVVDLHASEILETTAGMSSADIHDYQRDYFHRTMQEHIRERGRKIVFIHGKGDGVLRASIERELRRKYPTCRFQDASFQEYGYGATQVTIG</sequence>
<dbReference type="PATRIC" id="fig|322095.3.peg.158"/>
<dbReference type="STRING" id="322095.HMPREF3185_00157"/>
<dbReference type="Pfam" id="PF01713">
    <property type="entry name" value="Smr"/>
    <property type="match status" value="1"/>
</dbReference>
<dbReference type="PROSITE" id="PS50828">
    <property type="entry name" value="SMR"/>
    <property type="match status" value="1"/>
</dbReference>
<evidence type="ECO:0000256" key="1">
    <source>
        <dbReference type="SAM" id="MobiDB-lite"/>
    </source>
</evidence>
<evidence type="ECO:0000259" key="2">
    <source>
        <dbReference type="PROSITE" id="PS50828"/>
    </source>
</evidence>
<dbReference type="Proteomes" id="UP000070224">
    <property type="component" value="Unassembled WGS sequence"/>
</dbReference>
<evidence type="ECO:0000313" key="4">
    <source>
        <dbReference type="Proteomes" id="UP000070224"/>
    </source>
</evidence>
<dbReference type="Gene3D" id="2.60.40.1600">
    <property type="entry name" value="Smr-associated-like"/>
    <property type="match status" value="1"/>
</dbReference>
<dbReference type="Pfam" id="PF09640">
    <property type="entry name" value="DUF2027"/>
    <property type="match status" value="1"/>
</dbReference>
<dbReference type="EMBL" id="LSDK01000013">
    <property type="protein sequence ID" value="KXB78509.1"/>
    <property type="molecule type" value="Genomic_DNA"/>
</dbReference>